<evidence type="ECO:0000256" key="2">
    <source>
        <dbReference type="ARBA" id="ARBA00022980"/>
    </source>
</evidence>
<dbReference type="Proteomes" id="UP001589769">
    <property type="component" value="Unassembled WGS sequence"/>
</dbReference>
<name>A0ABV6HUR5_9PAST</name>
<dbReference type="NCBIfam" id="TIGR00062">
    <property type="entry name" value="L27"/>
    <property type="match status" value="1"/>
</dbReference>
<dbReference type="Pfam" id="PF01016">
    <property type="entry name" value="Ribosomal_L27"/>
    <property type="match status" value="1"/>
</dbReference>
<dbReference type="PANTHER" id="PTHR15893:SF0">
    <property type="entry name" value="LARGE RIBOSOMAL SUBUNIT PROTEIN BL27M"/>
    <property type="match status" value="1"/>
</dbReference>
<evidence type="ECO:0000256" key="5">
    <source>
        <dbReference type="HAMAP-Rule" id="MF_00539"/>
    </source>
</evidence>
<dbReference type="InterPro" id="IPR001684">
    <property type="entry name" value="Ribosomal_bL27"/>
</dbReference>
<dbReference type="Gene3D" id="2.40.50.100">
    <property type="match status" value="1"/>
</dbReference>
<comment type="caution">
    <text evidence="7">The sequence shown here is derived from an EMBL/GenBank/DDBJ whole genome shotgun (WGS) entry which is preliminary data.</text>
</comment>
<dbReference type="PANTHER" id="PTHR15893">
    <property type="entry name" value="RIBOSOMAL PROTEIN L27"/>
    <property type="match status" value="1"/>
</dbReference>
<comment type="similarity">
    <text evidence="1 5">Belongs to the bacterial ribosomal protein bL27 family.</text>
</comment>
<dbReference type="HAMAP" id="MF_00539">
    <property type="entry name" value="Ribosomal_bL27"/>
    <property type="match status" value="1"/>
</dbReference>
<dbReference type="RefSeq" id="WP_382373507.1">
    <property type="nucleotide sequence ID" value="NZ_JBHLWA010000014.1"/>
</dbReference>
<evidence type="ECO:0000256" key="3">
    <source>
        <dbReference type="ARBA" id="ARBA00023274"/>
    </source>
</evidence>
<dbReference type="PROSITE" id="PS00831">
    <property type="entry name" value="RIBOSOMAL_L27"/>
    <property type="match status" value="1"/>
</dbReference>
<protein>
    <recommendedName>
        <fullName evidence="4 5">Large ribosomal subunit protein bL27</fullName>
    </recommendedName>
</protein>
<dbReference type="SUPFAM" id="SSF110324">
    <property type="entry name" value="Ribosomal L27 protein-like"/>
    <property type="match status" value="1"/>
</dbReference>
<feature type="region of interest" description="Disordered" evidence="6">
    <location>
        <begin position="1"/>
        <end position="21"/>
    </location>
</feature>
<evidence type="ECO:0000313" key="7">
    <source>
        <dbReference type="EMBL" id="MFC0322624.1"/>
    </source>
</evidence>
<dbReference type="GO" id="GO:0005840">
    <property type="term" value="C:ribosome"/>
    <property type="evidence" value="ECO:0007669"/>
    <property type="project" value="UniProtKB-KW"/>
</dbReference>
<dbReference type="PRINTS" id="PR00063">
    <property type="entry name" value="RIBOSOMALL27"/>
</dbReference>
<reference evidence="7 8" key="1">
    <citation type="submission" date="2024-09" db="EMBL/GenBank/DDBJ databases">
        <authorList>
            <person name="Sun Q."/>
            <person name="Mori K."/>
        </authorList>
    </citation>
    <scope>NUCLEOTIDE SEQUENCE [LARGE SCALE GENOMIC DNA]</scope>
    <source>
        <strain evidence="7 8">CCM 7538</strain>
    </source>
</reference>
<sequence length="85" mass="9125">MATKKAGGSTRNGRDSESKRLGVKRFGGESVLAGNIIVRQRGTKFHAGTNVGMGRDHTLFATADGKVKFEVKGDKGRKYVSIVTE</sequence>
<dbReference type="EMBL" id="JBHLWA010000014">
    <property type="protein sequence ID" value="MFC0322624.1"/>
    <property type="molecule type" value="Genomic_DNA"/>
</dbReference>
<gene>
    <name evidence="5 7" type="primary">rpmA</name>
    <name evidence="7" type="ORF">ACFFHT_03485</name>
</gene>
<dbReference type="InterPro" id="IPR018261">
    <property type="entry name" value="Ribosomal_bL27_CS"/>
</dbReference>
<evidence type="ECO:0000256" key="6">
    <source>
        <dbReference type="SAM" id="MobiDB-lite"/>
    </source>
</evidence>
<keyword evidence="2 5" id="KW-0689">Ribosomal protein</keyword>
<keyword evidence="3 5" id="KW-0687">Ribonucleoprotein</keyword>
<evidence type="ECO:0000256" key="4">
    <source>
        <dbReference type="ARBA" id="ARBA00035175"/>
    </source>
</evidence>
<evidence type="ECO:0000256" key="1">
    <source>
        <dbReference type="ARBA" id="ARBA00010797"/>
    </source>
</evidence>
<keyword evidence="8" id="KW-1185">Reference proteome</keyword>
<accession>A0ABV6HUR5</accession>
<proteinExistence type="inferred from homology"/>
<organism evidence="7 8">
    <name type="scientific">Gallibacterium melopsittaci</name>
    <dbReference type="NCBI Taxonomy" id="516063"/>
    <lineage>
        <taxon>Bacteria</taxon>
        <taxon>Pseudomonadati</taxon>
        <taxon>Pseudomonadota</taxon>
        <taxon>Gammaproteobacteria</taxon>
        <taxon>Pasteurellales</taxon>
        <taxon>Pasteurellaceae</taxon>
        <taxon>Gallibacterium</taxon>
    </lineage>
</organism>
<evidence type="ECO:0000313" key="8">
    <source>
        <dbReference type="Proteomes" id="UP001589769"/>
    </source>
</evidence>